<name>A0A383DF76_9ZZZZ</name>
<evidence type="ECO:0000313" key="1">
    <source>
        <dbReference type="EMBL" id="SVE42959.1"/>
    </source>
</evidence>
<gene>
    <name evidence="1" type="ORF">METZ01_LOCUS495813</name>
</gene>
<evidence type="ECO:0008006" key="2">
    <source>
        <dbReference type="Google" id="ProtNLM"/>
    </source>
</evidence>
<organism evidence="1">
    <name type="scientific">marine metagenome</name>
    <dbReference type="NCBI Taxonomy" id="408172"/>
    <lineage>
        <taxon>unclassified sequences</taxon>
        <taxon>metagenomes</taxon>
        <taxon>ecological metagenomes</taxon>
    </lineage>
</organism>
<dbReference type="AlphaFoldDB" id="A0A383DF76"/>
<reference evidence="1" key="1">
    <citation type="submission" date="2018-05" db="EMBL/GenBank/DDBJ databases">
        <authorList>
            <person name="Lanie J.A."/>
            <person name="Ng W.-L."/>
            <person name="Kazmierczak K.M."/>
            <person name="Andrzejewski T.M."/>
            <person name="Davidsen T.M."/>
            <person name="Wayne K.J."/>
            <person name="Tettelin H."/>
            <person name="Glass J.I."/>
            <person name="Rusch D."/>
            <person name="Podicherti R."/>
            <person name="Tsui H.-C.T."/>
            <person name="Winkler M.E."/>
        </authorList>
    </citation>
    <scope>NUCLEOTIDE SEQUENCE</scope>
</reference>
<feature type="non-terminal residue" evidence="1">
    <location>
        <position position="1"/>
    </location>
</feature>
<dbReference type="EMBL" id="UINC01216710">
    <property type="protein sequence ID" value="SVE42959.1"/>
    <property type="molecule type" value="Genomic_DNA"/>
</dbReference>
<dbReference type="SUPFAM" id="SSF82171">
    <property type="entry name" value="DPP6 N-terminal domain-like"/>
    <property type="match status" value="1"/>
</dbReference>
<accession>A0A383DF76</accession>
<protein>
    <recommendedName>
        <fullName evidence="2">Dipeptidylpeptidase IV N-terminal domain-containing protein</fullName>
    </recommendedName>
</protein>
<dbReference type="Pfam" id="PF07676">
    <property type="entry name" value="PD40"/>
    <property type="match status" value="1"/>
</dbReference>
<proteinExistence type="predicted"/>
<dbReference type="InterPro" id="IPR011042">
    <property type="entry name" value="6-blade_b-propeller_TolB-like"/>
</dbReference>
<dbReference type="Gene3D" id="2.120.10.30">
    <property type="entry name" value="TolB, C-terminal domain"/>
    <property type="match status" value="1"/>
</dbReference>
<sequence>VSRVSKITAKIRGLAPVVLFPALFVLIFLMNATGSDPVNLTNVRTSTDVHPDWSPDGAKIAFTSTRDGNSEIYVMNADGTGVVNLTNQPETNFSILVRR</sequence>
<dbReference type="InterPro" id="IPR011659">
    <property type="entry name" value="WD40"/>
</dbReference>